<dbReference type="GO" id="GO:0008270">
    <property type="term" value="F:zinc ion binding"/>
    <property type="evidence" value="ECO:0007669"/>
    <property type="project" value="UniProtKB-KW"/>
</dbReference>
<dbReference type="InterPro" id="IPR013087">
    <property type="entry name" value="Znf_C2H2_type"/>
</dbReference>
<reference evidence="7" key="1">
    <citation type="journal article" date="2021" name="Nat. Commun.">
        <title>Genetic determinants of endophytism in the Arabidopsis root mycobiome.</title>
        <authorList>
            <person name="Mesny F."/>
            <person name="Miyauchi S."/>
            <person name="Thiergart T."/>
            <person name="Pickel B."/>
            <person name="Atanasova L."/>
            <person name="Karlsson M."/>
            <person name="Huettel B."/>
            <person name="Barry K.W."/>
            <person name="Haridas S."/>
            <person name="Chen C."/>
            <person name="Bauer D."/>
            <person name="Andreopoulos W."/>
            <person name="Pangilinan J."/>
            <person name="LaButti K."/>
            <person name="Riley R."/>
            <person name="Lipzen A."/>
            <person name="Clum A."/>
            <person name="Drula E."/>
            <person name="Henrissat B."/>
            <person name="Kohler A."/>
            <person name="Grigoriev I.V."/>
            <person name="Martin F.M."/>
            <person name="Hacquard S."/>
        </authorList>
    </citation>
    <scope>NUCLEOTIDE SEQUENCE</scope>
    <source>
        <strain evidence="7">MPI-CAGE-CH-0243</strain>
    </source>
</reference>
<gene>
    <name evidence="7" type="ORF">B0J11DRAFT_584260</name>
</gene>
<evidence type="ECO:0000256" key="4">
    <source>
        <dbReference type="SAM" id="MobiDB-lite"/>
    </source>
</evidence>
<keyword evidence="2 3" id="KW-0238">DNA-binding</keyword>
<keyword evidence="2 3" id="KW-0539">Nucleus</keyword>
<feature type="region of interest" description="Disordered" evidence="4">
    <location>
        <begin position="251"/>
        <end position="305"/>
    </location>
</feature>
<evidence type="ECO:0000256" key="2">
    <source>
        <dbReference type="PROSITE-ProRule" id="PRU00108"/>
    </source>
</evidence>
<keyword evidence="1" id="KW-0862">Zinc</keyword>
<accession>A0A9P9DBR2</accession>
<dbReference type="GO" id="GO:0003677">
    <property type="term" value="F:DNA binding"/>
    <property type="evidence" value="ECO:0007669"/>
    <property type="project" value="UniProtKB-UniRule"/>
</dbReference>
<evidence type="ECO:0000313" key="8">
    <source>
        <dbReference type="Proteomes" id="UP000700596"/>
    </source>
</evidence>
<evidence type="ECO:0000259" key="5">
    <source>
        <dbReference type="PROSITE" id="PS50071"/>
    </source>
</evidence>
<organism evidence="7 8">
    <name type="scientific">Dendryphion nanum</name>
    <dbReference type="NCBI Taxonomy" id="256645"/>
    <lineage>
        <taxon>Eukaryota</taxon>
        <taxon>Fungi</taxon>
        <taxon>Dikarya</taxon>
        <taxon>Ascomycota</taxon>
        <taxon>Pezizomycotina</taxon>
        <taxon>Dothideomycetes</taxon>
        <taxon>Pleosporomycetidae</taxon>
        <taxon>Pleosporales</taxon>
        <taxon>Torulaceae</taxon>
        <taxon>Dendryphion</taxon>
    </lineage>
</organism>
<dbReference type="Gene3D" id="3.30.160.60">
    <property type="entry name" value="Classic Zinc Finger"/>
    <property type="match status" value="1"/>
</dbReference>
<dbReference type="PROSITE" id="PS50071">
    <property type="entry name" value="HOMEOBOX_2"/>
    <property type="match status" value="1"/>
</dbReference>
<evidence type="ECO:0000259" key="6">
    <source>
        <dbReference type="PROSITE" id="PS50157"/>
    </source>
</evidence>
<sequence length="488" mass="54342">MDGTIDPSLLTLLPLLHSVFNGATTPQIPSSDPLIASVDASQDVGSPTLPCPDFTANALFDLNATSQQDGLVLNSIEALCAPPSDAPMLDTPLSGRAKIPKEAKTILDAHFVQNPYPKPLEISALADQLLLKPSTVKNWFGNARVRKLKERKLPSPPPPQEILDNLPLKRYLSCTPDDEAVSSYAIEANIRAAELEQNERDAKRKRAVTPVSITMDVAVDYDFRKDTPTPQDLPTNQFAYSSYSRYTTPPLLLPLTPSPPRSRASSQSSASSAGSFHNLVAPPNAHRGSRRGQKRWVAERPEASSGGTVNFCCTFPGCGRDFAQKSDWVRHEESIHVPQRIWICCKTSVSEAHASIKSMRIKRDMYPFMVHQRIQGCENKPPSHRTFLRKDQFLAHVRKCHKPKDDMLKLGSAKWLNIVAAHWSEELTYPSDHSSRRCELCDLSFTSWDERTSHFVDHFKSGVLIWKTKHLAETEGTVFIPPRLPGIL</sequence>
<evidence type="ECO:0000313" key="7">
    <source>
        <dbReference type="EMBL" id="KAH7116228.1"/>
    </source>
</evidence>
<dbReference type="SMART" id="SM00355">
    <property type="entry name" value="ZnF_C2H2"/>
    <property type="match status" value="2"/>
</dbReference>
<dbReference type="GO" id="GO:0005634">
    <property type="term" value="C:nucleus"/>
    <property type="evidence" value="ECO:0007669"/>
    <property type="project" value="UniProtKB-SubCell"/>
</dbReference>
<dbReference type="InterPro" id="IPR009057">
    <property type="entry name" value="Homeodomain-like_sf"/>
</dbReference>
<evidence type="ECO:0000256" key="1">
    <source>
        <dbReference type="PROSITE-ProRule" id="PRU00042"/>
    </source>
</evidence>
<dbReference type="PROSITE" id="PS00028">
    <property type="entry name" value="ZINC_FINGER_C2H2_1"/>
    <property type="match status" value="1"/>
</dbReference>
<feature type="domain" description="Homeobox" evidence="5">
    <location>
        <begin position="90"/>
        <end position="150"/>
    </location>
</feature>
<dbReference type="PROSITE" id="PS50157">
    <property type="entry name" value="ZINC_FINGER_C2H2_2"/>
    <property type="match status" value="1"/>
</dbReference>
<dbReference type="OrthoDB" id="3798808at2759"/>
<dbReference type="SMART" id="SM00389">
    <property type="entry name" value="HOX"/>
    <property type="match status" value="1"/>
</dbReference>
<feature type="domain" description="C2H2-type" evidence="6">
    <location>
        <begin position="311"/>
        <end position="341"/>
    </location>
</feature>
<dbReference type="CDD" id="cd00086">
    <property type="entry name" value="homeodomain"/>
    <property type="match status" value="1"/>
</dbReference>
<comment type="caution">
    <text evidence="7">The sequence shown here is derived from an EMBL/GenBank/DDBJ whole genome shotgun (WGS) entry which is preliminary data.</text>
</comment>
<keyword evidence="1" id="KW-0479">Metal-binding</keyword>
<name>A0A9P9DBR2_9PLEO</name>
<dbReference type="Pfam" id="PF00046">
    <property type="entry name" value="Homeodomain"/>
    <property type="match status" value="1"/>
</dbReference>
<keyword evidence="8" id="KW-1185">Reference proteome</keyword>
<comment type="subcellular location">
    <subcellularLocation>
        <location evidence="2 3">Nucleus</location>
    </subcellularLocation>
</comment>
<keyword evidence="2 3" id="KW-0371">Homeobox</keyword>
<dbReference type="EMBL" id="JAGMWT010000015">
    <property type="protein sequence ID" value="KAH7116228.1"/>
    <property type="molecule type" value="Genomic_DNA"/>
</dbReference>
<dbReference type="AlphaFoldDB" id="A0A9P9DBR2"/>
<dbReference type="Proteomes" id="UP000700596">
    <property type="component" value="Unassembled WGS sequence"/>
</dbReference>
<feature type="compositionally biased region" description="Low complexity" evidence="4">
    <location>
        <begin position="251"/>
        <end position="275"/>
    </location>
</feature>
<feature type="DNA-binding region" description="Homeobox" evidence="2">
    <location>
        <begin position="92"/>
        <end position="151"/>
    </location>
</feature>
<dbReference type="Gene3D" id="1.10.10.60">
    <property type="entry name" value="Homeodomain-like"/>
    <property type="match status" value="1"/>
</dbReference>
<keyword evidence="1" id="KW-0863">Zinc-finger</keyword>
<dbReference type="SUPFAM" id="SSF46689">
    <property type="entry name" value="Homeodomain-like"/>
    <property type="match status" value="1"/>
</dbReference>
<protein>
    <submittedName>
        <fullName evidence="7">Uncharacterized protein</fullName>
    </submittedName>
</protein>
<proteinExistence type="predicted"/>
<evidence type="ECO:0000256" key="3">
    <source>
        <dbReference type="RuleBase" id="RU000682"/>
    </source>
</evidence>
<dbReference type="InterPro" id="IPR001356">
    <property type="entry name" value="HD"/>
</dbReference>